<reference evidence="7 8" key="1">
    <citation type="submission" date="2018-02" db="EMBL/GenBank/DDBJ databases">
        <title>The genomes of Aspergillus section Nigri reveals drivers in fungal speciation.</title>
        <authorList>
            <consortium name="DOE Joint Genome Institute"/>
            <person name="Vesth T.C."/>
            <person name="Nybo J."/>
            <person name="Theobald S."/>
            <person name="Brandl J."/>
            <person name="Frisvad J.C."/>
            <person name="Nielsen K.F."/>
            <person name="Lyhne E.K."/>
            <person name="Kogle M.E."/>
            <person name="Kuo A."/>
            <person name="Riley R."/>
            <person name="Clum A."/>
            <person name="Nolan M."/>
            <person name="Lipzen A."/>
            <person name="Salamov A."/>
            <person name="Henrissat B."/>
            <person name="Wiebenga A."/>
            <person name="De vries R.P."/>
            <person name="Grigoriev I.V."/>
            <person name="Mortensen U.H."/>
            <person name="Andersen M.R."/>
            <person name="Baker S.E."/>
        </authorList>
    </citation>
    <scope>NUCLEOTIDE SEQUENCE [LARGE SCALE GENOMIC DNA]</scope>
    <source>
        <strain evidence="7 8">CBS 101889</strain>
    </source>
</reference>
<dbReference type="Pfam" id="PF10300">
    <property type="entry name" value="Iml2-TPR_39"/>
    <property type="match status" value="1"/>
</dbReference>
<comment type="subunit">
    <text evidence="1">Interacts with lipid droplet proteins.</text>
</comment>
<dbReference type="PANTHER" id="PTHR31859:SF1">
    <property type="entry name" value="TETRATRICOPEPTIDE REPEAT PROTEIN 39C"/>
    <property type="match status" value="1"/>
</dbReference>
<dbReference type="InterPro" id="IPR019412">
    <property type="entry name" value="IML2/TPR_39"/>
</dbReference>
<dbReference type="GO" id="GO:0005829">
    <property type="term" value="C:cytosol"/>
    <property type="evidence" value="ECO:0007669"/>
    <property type="project" value="TreeGrafter"/>
</dbReference>
<dbReference type="GO" id="GO:0005634">
    <property type="term" value="C:nucleus"/>
    <property type="evidence" value="ECO:0007669"/>
    <property type="project" value="TreeGrafter"/>
</dbReference>
<proteinExistence type="predicted"/>
<name>A0A395HX71_ASPHC</name>
<keyword evidence="8" id="KW-1185">Reference proteome</keyword>
<dbReference type="AlphaFoldDB" id="A0A395HX71"/>
<protein>
    <recommendedName>
        <fullName evidence="2">Inclusion body clearance protein IML2</fullName>
    </recommendedName>
    <alternativeName>
        <fullName evidence="3">Inclusion body clearance protein iml2</fullName>
    </alternativeName>
</protein>
<dbReference type="EMBL" id="KZ824288">
    <property type="protein sequence ID" value="RAL11458.1"/>
    <property type="molecule type" value="Genomic_DNA"/>
</dbReference>
<evidence type="ECO:0000256" key="1">
    <source>
        <dbReference type="ARBA" id="ARBA00011408"/>
    </source>
</evidence>
<evidence type="ECO:0000256" key="2">
    <source>
        <dbReference type="ARBA" id="ARBA00018424"/>
    </source>
</evidence>
<feature type="transmembrane region" description="Helical" evidence="6">
    <location>
        <begin position="302"/>
        <end position="322"/>
    </location>
</feature>
<dbReference type="RefSeq" id="XP_025550612.1">
    <property type="nucleotide sequence ID" value="XM_025693848.1"/>
</dbReference>
<gene>
    <name evidence="7" type="ORF">BO97DRAFT_391976</name>
</gene>
<organism evidence="7 8">
    <name type="scientific">Aspergillus homomorphus (strain CBS 101889)</name>
    <dbReference type="NCBI Taxonomy" id="1450537"/>
    <lineage>
        <taxon>Eukaryota</taxon>
        <taxon>Fungi</taxon>
        <taxon>Dikarya</taxon>
        <taxon>Ascomycota</taxon>
        <taxon>Pezizomycotina</taxon>
        <taxon>Eurotiomycetes</taxon>
        <taxon>Eurotiomycetidae</taxon>
        <taxon>Eurotiales</taxon>
        <taxon>Aspergillaceae</taxon>
        <taxon>Aspergillus</taxon>
        <taxon>Aspergillus subgen. Circumdati</taxon>
    </lineage>
</organism>
<evidence type="ECO:0000256" key="6">
    <source>
        <dbReference type="SAM" id="Phobius"/>
    </source>
</evidence>
<sequence>MFRVGSWLYGKKPGANASTQSLDSLSELRDLEDAMRAATLILNDDVDGAEDGLSEGTSSFHNLGRGVVAFIRATLGFEQEIMRQASERLNAAETSAANDQHRAQHNSNAPNSYHSQIYAPGTEFALCQAMAQLMSAVVGVLNESLTESIKGFYRLRKAYITLDAILKMEQKFIMQERSSGNSTPTEKSSSSTKLPGPSATTRTAPASPVDAAGLSKQLSGLTVSASTETLTTNSDMLDQDPESDIFKNQIDVFIHSGANFCFGILLVLISMVPPVFSKLLGIIGFHGDKERGLKMLWQASKFHNLIGALSAFAILGYSNGFVRYCDIMPDPASPDDVQGYPQERLEALLALMRQRFPKSQLWLLEESRMNGANRKLDVALELLCGKDRSPLKQVEALRVFERSLNAMYLHKYELCAESFIECVDLNSWSRSLYYYIAGASHLSLYRGLLATDASAAAKHADQATEYFRMAPPLAGKKKFMARQLPFDVFVSRKIAKWEARAKEWKVSLVEAVGVDPIEEMIFFWNGHSRMTQAQLEESLTKLAWSEGPDNKSTWAREGPEEKAILQILRAAVFRSMRRHDEAKELIQTGIFSQDKSLFTGHLRDDWIYPVAHFEMAANLWMERPTYQALHGKAVTAAKETGGESEPGQLERRQVRDCKEHLEKAAKWESYELDARIGLKVTAAMEAVQKWESTHSVGA</sequence>
<evidence type="ECO:0000256" key="5">
    <source>
        <dbReference type="SAM" id="MobiDB-lite"/>
    </source>
</evidence>
<evidence type="ECO:0000256" key="3">
    <source>
        <dbReference type="ARBA" id="ARBA00019539"/>
    </source>
</evidence>
<feature type="compositionally biased region" description="Polar residues" evidence="5">
    <location>
        <begin position="105"/>
        <end position="114"/>
    </location>
</feature>
<dbReference type="VEuPathDB" id="FungiDB:BO97DRAFT_391976"/>
<dbReference type="GO" id="GO:0005741">
    <property type="term" value="C:mitochondrial outer membrane"/>
    <property type="evidence" value="ECO:0007669"/>
    <property type="project" value="TreeGrafter"/>
</dbReference>
<keyword evidence="6" id="KW-0812">Transmembrane</keyword>
<dbReference type="Proteomes" id="UP000248961">
    <property type="component" value="Unassembled WGS sequence"/>
</dbReference>
<feature type="transmembrane region" description="Helical" evidence="6">
    <location>
        <begin position="257"/>
        <end position="281"/>
    </location>
</feature>
<comment type="function">
    <text evidence="4">Inclusion body (IB) resident protein that interacts strongly with lipid droplet (LD) proteins. Involved in LD-mediated IB clearing after protein folding stress, probably by enabling access to the IBs of an LD-stored soluble sterol derivative that acts as a chaperone in inclusion clearing.</text>
</comment>
<dbReference type="GeneID" id="37198137"/>
<feature type="region of interest" description="Disordered" evidence="5">
    <location>
        <begin position="176"/>
        <end position="208"/>
    </location>
</feature>
<evidence type="ECO:0000313" key="8">
    <source>
        <dbReference type="Proteomes" id="UP000248961"/>
    </source>
</evidence>
<evidence type="ECO:0000313" key="7">
    <source>
        <dbReference type="EMBL" id="RAL11458.1"/>
    </source>
</evidence>
<keyword evidence="6" id="KW-1133">Transmembrane helix</keyword>
<dbReference type="PANTHER" id="PTHR31859">
    <property type="entry name" value="TETRATRICOPEPTIDE REPEAT PROTEIN 39 FAMILY MEMBER"/>
    <property type="match status" value="1"/>
</dbReference>
<feature type="compositionally biased region" description="Low complexity" evidence="5">
    <location>
        <begin position="178"/>
        <end position="192"/>
    </location>
</feature>
<keyword evidence="6" id="KW-0472">Membrane</keyword>
<feature type="region of interest" description="Disordered" evidence="5">
    <location>
        <begin position="90"/>
        <end position="114"/>
    </location>
</feature>
<evidence type="ECO:0000256" key="4">
    <source>
        <dbReference type="ARBA" id="ARBA00043897"/>
    </source>
</evidence>
<dbReference type="OrthoDB" id="2154985at2759"/>
<accession>A0A395HX71</accession>